<dbReference type="PANTHER" id="PTHR24567:SF74">
    <property type="entry name" value="HTH-TYPE TRANSCRIPTIONAL REGULATOR ARCR"/>
    <property type="match status" value="1"/>
</dbReference>
<dbReference type="InterPro" id="IPR014710">
    <property type="entry name" value="RmlC-like_jellyroll"/>
</dbReference>
<dbReference type="InterPro" id="IPR036390">
    <property type="entry name" value="WH_DNA-bd_sf"/>
</dbReference>
<evidence type="ECO:0000256" key="2">
    <source>
        <dbReference type="ARBA" id="ARBA00023125"/>
    </source>
</evidence>
<dbReference type="PANTHER" id="PTHR24567">
    <property type="entry name" value="CRP FAMILY TRANSCRIPTIONAL REGULATORY PROTEIN"/>
    <property type="match status" value="1"/>
</dbReference>
<dbReference type="AlphaFoldDB" id="A0A926EIQ6"/>
<dbReference type="Pfam" id="PF13545">
    <property type="entry name" value="HTH_Crp_2"/>
    <property type="match status" value="1"/>
</dbReference>
<dbReference type="EMBL" id="JACRSY010000005">
    <property type="protein sequence ID" value="MBC8578793.1"/>
    <property type="molecule type" value="Genomic_DNA"/>
</dbReference>
<dbReference type="PROSITE" id="PS51063">
    <property type="entry name" value="HTH_CRP_2"/>
    <property type="match status" value="1"/>
</dbReference>
<evidence type="ECO:0000256" key="1">
    <source>
        <dbReference type="ARBA" id="ARBA00023015"/>
    </source>
</evidence>
<evidence type="ECO:0000256" key="3">
    <source>
        <dbReference type="ARBA" id="ARBA00023163"/>
    </source>
</evidence>
<sequence>MASITQETLQKLSLFQGLQSSTYAALMDIGRVETYKSGEHLFREKDELCCFYIILSGTVSLYKTNSNGQQKTIFILGKDTLLNETLFDPIPASISCKIHEDCKVLVFYRTDLIRLFQQDFRLVQNFTNHLSKRIRRLYRQLKNSTSIIKIEKKLAAKLWKLAQDYGMPHEKGTMINFPITITSLADLLGSYRETVSRALKILVEKELIIYEHKYIFIPDPSALSIFFKSP</sequence>
<dbReference type="GO" id="GO:0003677">
    <property type="term" value="F:DNA binding"/>
    <property type="evidence" value="ECO:0007669"/>
    <property type="project" value="UniProtKB-KW"/>
</dbReference>
<organism evidence="6 7">
    <name type="scientific">Zhenhengia yiwuensis</name>
    <dbReference type="NCBI Taxonomy" id="2763666"/>
    <lineage>
        <taxon>Bacteria</taxon>
        <taxon>Bacillati</taxon>
        <taxon>Bacillota</taxon>
        <taxon>Clostridia</taxon>
        <taxon>Lachnospirales</taxon>
        <taxon>Lachnospiraceae</taxon>
        <taxon>Zhenhengia</taxon>
    </lineage>
</organism>
<dbReference type="GO" id="GO:0005829">
    <property type="term" value="C:cytosol"/>
    <property type="evidence" value="ECO:0007669"/>
    <property type="project" value="TreeGrafter"/>
</dbReference>
<dbReference type="GO" id="GO:0003700">
    <property type="term" value="F:DNA-binding transcription factor activity"/>
    <property type="evidence" value="ECO:0007669"/>
    <property type="project" value="TreeGrafter"/>
</dbReference>
<dbReference type="InterPro" id="IPR050397">
    <property type="entry name" value="Env_Response_Regulators"/>
</dbReference>
<feature type="domain" description="HTH crp-type" evidence="5">
    <location>
        <begin position="148"/>
        <end position="221"/>
    </location>
</feature>
<dbReference type="SUPFAM" id="SSF51206">
    <property type="entry name" value="cAMP-binding domain-like"/>
    <property type="match status" value="1"/>
</dbReference>
<keyword evidence="3" id="KW-0804">Transcription</keyword>
<dbReference type="PROSITE" id="PS50042">
    <property type="entry name" value="CNMP_BINDING_3"/>
    <property type="match status" value="1"/>
</dbReference>
<dbReference type="Proteomes" id="UP000655830">
    <property type="component" value="Unassembled WGS sequence"/>
</dbReference>
<reference evidence="6" key="1">
    <citation type="submission" date="2020-08" db="EMBL/GenBank/DDBJ databases">
        <title>Genome public.</title>
        <authorList>
            <person name="Liu C."/>
            <person name="Sun Q."/>
        </authorList>
    </citation>
    <scope>NUCLEOTIDE SEQUENCE</scope>
    <source>
        <strain evidence="6">NSJ-12</strain>
    </source>
</reference>
<dbReference type="InterPro" id="IPR018490">
    <property type="entry name" value="cNMP-bd_dom_sf"/>
</dbReference>
<gene>
    <name evidence="6" type="ORF">H8718_04515</name>
</gene>
<evidence type="ECO:0000259" key="4">
    <source>
        <dbReference type="PROSITE" id="PS50042"/>
    </source>
</evidence>
<name>A0A926EIQ6_9FIRM</name>
<dbReference type="RefSeq" id="WP_249331871.1">
    <property type="nucleotide sequence ID" value="NZ_JACRSY010000005.1"/>
</dbReference>
<dbReference type="InterPro" id="IPR012318">
    <property type="entry name" value="HTH_CRP"/>
</dbReference>
<dbReference type="Gene3D" id="1.10.10.10">
    <property type="entry name" value="Winged helix-like DNA-binding domain superfamily/Winged helix DNA-binding domain"/>
    <property type="match status" value="1"/>
</dbReference>
<proteinExistence type="predicted"/>
<accession>A0A926EIQ6</accession>
<keyword evidence="7" id="KW-1185">Reference proteome</keyword>
<evidence type="ECO:0000313" key="6">
    <source>
        <dbReference type="EMBL" id="MBC8578793.1"/>
    </source>
</evidence>
<keyword evidence="2" id="KW-0238">DNA-binding</keyword>
<evidence type="ECO:0000313" key="7">
    <source>
        <dbReference type="Proteomes" id="UP000655830"/>
    </source>
</evidence>
<keyword evidence="1" id="KW-0805">Transcription regulation</keyword>
<dbReference type="InterPro" id="IPR000595">
    <property type="entry name" value="cNMP-bd_dom"/>
</dbReference>
<dbReference type="Gene3D" id="2.60.120.10">
    <property type="entry name" value="Jelly Rolls"/>
    <property type="match status" value="1"/>
</dbReference>
<dbReference type="Pfam" id="PF00027">
    <property type="entry name" value="cNMP_binding"/>
    <property type="match status" value="1"/>
</dbReference>
<dbReference type="InterPro" id="IPR036388">
    <property type="entry name" value="WH-like_DNA-bd_sf"/>
</dbReference>
<feature type="domain" description="Cyclic nucleotide-binding" evidence="4">
    <location>
        <begin position="14"/>
        <end position="84"/>
    </location>
</feature>
<dbReference type="SMART" id="SM00419">
    <property type="entry name" value="HTH_CRP"/>
    <property type="match status" value="1"/>
</dbReference>
<comment type="caution">
    <text evidence="6">The sequence shown here is derived from an EMBL/GenBank/DDBJ whole genome shotgun (WGS) entry which is preliminary data.</text>
</comment>
<dbReference type="CDD" id="cd00038">
    <property type="entry name" value="CAP_ED"/>
    <property type="match status" value="1"/>
</dbReference>
<protein>
    <submittedName>
        <fullName evidence="6">Crp/Fnr family transcriptional regulator</fullName>
    </submittedName>
</protein>
<dbReference type="SUPFAM" id="SSF46785">
    <property type="entry name" value="Winged helix' DNA-binding domain"/>
    <property type="match status" value="1"/>
</dbReference>
<evidence type="ECO:0000259" key="5">
    <source>
        <dbReference type="PROSITE" id="PS51063"/>
    </source>
</evidence>
<dbReference type="SMART" id="SM00100">
    <property type="entry name" value="cNMP"/>
    <property type="match status" value="1"/>
</dbReference>